<evidence type="ECO:0000313" key="4">
    <source>
        <dbReference type="Proteomes" id="UP000307781"/>
    </source>
</evidence>
<evidence type="ECO:0008006" key="5">
    <source>
        <dbReference type="Google" id="ProtNLM"/>
    </source>
</evidence>
<dbReference type="Proteomes" id="UP000307781">
    <property type="component" value="Unassembled WGS sequence"/>
</dbReference>
<dbReference type="RefSeq" id="WP_029345563.1">
    <property type="nucleotide sequence ID" value="NZ_CP074379.1"/>
</dbReference>
<keyword evidence="2" id="KW-0472">Membrane</keyword>
<evidence type="ECO:0000256" key="2">
    <source>
        <dbReference type="SAM" id="Phobius"/>
    </source>
</evidence>
<feature type="compositionally biased region" description="Basic and acidic residues" evidence="1">
    <location>
        <begin position="56"/>
        <end position="70"/>
    </location>
</feature>
<dbReference type="AlphaFoldDB" id="A0A5R8LKV6"/>
<accession>A0A5R8LKV6</accession>
<reference evidence="3 4" key="1">
    <citation type="submission" date="2019-05" db="EMBL/GenBank/DDBJ databases">
        <title>Genome-based reclassification of Lactobacillus casei as Lactobacillus casei subsp. casei. subsp.nov., description of Lactobacillus casei subsp. zeae subsp. nov., and emended description of Lactobacillus casei.</title>
        <authorList>
            <person name="Huang C.-H."/>
        </authorList>
    </citation>
    <scope>NUCLEOTIDE SEQUENCE [LARGE SCALE GENOMIC DNA]</scope>
    <source>
        <strain evidence="3 4">CRBIP24.58</strain>
    </source>
</reference>
<gene>
    <name evidence="3" type="ORF">FEI14_15150</name>
</gene>
<name>A0A5R8LKV6_LACZE</name>
<feature type="transmembrane region" description="Helical" evidence="2">
    <location>
        <begin position="112"/>
        <end position="131"/>
    </location>
</feature>
<keyword evidence="2" id="KW-1133">Transmembrane helix</keyword>
<comment type="caution">
    <text evidence="3">The sequence shown here is derived from an EMBL/GenBank/DDBJ whole genome shotgun (WGS) entry which is preliminary data.</text>
</comment>
<sequence length="140" mass="15292">MTTAKEAVTTAREHLATLTDQLSATQRNQAAVRQRLMTTLLAAATPAAQPAPESKPTLKEQQKQPAHDTDQSVDSVTDTAQPIKNETAQQKAAKAMALQTELPQTNERTTGWLGFITGFGLLIIAGVHLMTRRFSRHFNN</sequence>
<proteinExistence type="predicted"/>
<organism evidence="3 4">
    <name type="scientific">Lacticaseibacillus zeae</name>
    <name type="common">Lactobacillus zeae</name>
    <dbReference type="NCBI Taxonomy" id="57037"/>
    <lineage>
        <taxon>Bacteria</taxon>
        <taxon>Bacillati</taxon>
        <taxon>Bacillota</taxon>
        <taxon>Bacilli</taxon>
        <taxon>Lactobacillales</taxon>
        <taxon>Lactobacillaceae</taxon>
        <taxon>Lacticaseibacillus</taxon>
    </lineage>
</organism>
<evidence type="ECO:0000256" key="1">
    <source>
        <dbReference type="SAM" id="MobiDB-lite"/>
    </source>
</evidence>
<keyword evidence="2" id="KW-0812">Transmembrane</keyword>
<protein>
    <recommendedName>
        <fullName evidence="5">LPXTG cell wall anchor domain-containing protein</fullName>
    </recommendedName>
</protein>
<feature type="compositionally biased region" description="Low complexity" evidence="1">
    <location>
        <begin position="41"/>
        <end position="52"/>
    </location>
</feature>
<dbReference type="EMBL" id="VBWN01000023">
    <property type="protein sequence ID" value="TLF37844.1"/>
    <property type="molecule type" value="Genomic_DNA"/>
</dbReference>
<feature type="region of interest" description="Disordered" evidence="1">
    <location>
        <begin position="41"/>
        <end position="92"/>
    </location>
</feature>
<evidence type="ECO:0000313" key="3">
    <source>
        <dbReference type="EMBL" id="TLF37844.1"/>
    </source>
</evidence>